<evidence type="ECO:0000313" key="2">
    <source>
        <dbReference type="EMBL" id="OXR39681.1"/>
    </source>
</evidence>
<gene>
    <name evidence="2" type="ORF">B7C42_08246</name>
</gene>
<reference evidence="2 3" key="1">
    <citation type="submission" date="2017-07" db="EMBL/GenBank/DDBJ databases">
        <title>First draft Genome Sequence of Nocardia cerradoensis isolated from human infection.</title>
        <authorList>
            <person name="Carrasco G."/>
        </authorList>
    </citation>
    <scope>NUCLEOTIDE SEQUENCE [LARGE SCALE GENOMIC DNA]</scope>
    <source>
        <strain evidence="2 3">CNM20130759</strain>
    </source>
</reference>
<dbReference type="AlphaFoldDB" id="A0A231GT77"/>
<dbReference type="Proteomes" id="UP000215506">
    <property type="component" value="Unassembled WGS sequence"/>
</dbReference>
<feature type="compositionally biased region" description="Polar residues" evidence="1">
    <location>
        <begin position="1"/>
        <end position="14"/>
    </location>
</feature>
<proteinExistence type="predicted"/>
<organism evidence="2 3">
    <name type="scientific">Nocardia cerradoensis</name>
    <dbReference type="NCBI Taxonomy" id="85688"/>
    <lineage>
        <taxon>Bacteria</taxon>
        <taxon>Bacillati</taxon>
        <taxon>Actinomycetota</taxon>
        <taxon>Actinomycetes</taxon>
        <taxon>Mycobacteriales</taxon>
        <taxon>Nocardiaceae</taxon>
        <taxon>Nocardia</taxon>
    </lineage>
</organism>
<dbReference type="EMBL" id="NGAF01000087">
    <property type="protein sequence ID" value="OXR39681.1"/>
    <property type="molecule type" value="Genomic_DNA"/>
</dbReference>
<evidence type="ECO:0000313" key="3">
    <source>
        <dbReference type="Proteomes" id="UP000215506"/>
    </source>
</evidence>
<comment type="caution">
    <text evidence="2">The sequence shown here is derived from an EMBL/GenBank/DDBJ whole genome shotgun (WGS) entry which is preliminary data.</text>
</comment>
<evidence type="ECO:0000256" key="1">
    <source>
        <dbReference type="SAM" id="MobiDB-lite"/>
    </source>
</evidence>
<protein>
    <submittedName>
        <fullName evidence="2">Uncharacterized protein</fullName>
    </submittedName>
</protein>
<accession>A0A231GT77</accession>
<sequence length="199" mass="20715">MFTSAVPSESNSGPSVGRTRSEMVSSAVVNPPSSGPMPSSALFSPSNTDASCPLAADWENAAPMESPMCAIDCPIPSMAGAATWTKSRMPWVASPVPDRNPLIRFVAPANVSFRPWMPRADPTKFIASSAAPFSSVATPFIPVFSTGSTRPATSVNVEPKFASRVFCTDFWTSSSAGFSVTNALTSSCAFGASFDIASA</sequence>
<feature type="region of interest" description="Disordered" evidence="1">
    <location>
        <begin position="1"/>
        <end position="44"/>
    </location>
</feature>
<feature type="compositionally biased region" description="Polar residues" evidence="1">
    <location>
        <begin position="22"/>
        <end position="32"/>
    </location>
</feature>
<keyword evidence="3" id="KW-1185">Reference proteome</keyword>
<name>A0A231GT77_9NOCA</name>